<name>A0ABZ2K3E9_9BACT</name>
<evidence type="ECO:0000313" key="1">
    <source>
        <dbReference type="EMBL" id="WXA91314.1"/>
    </source>
</evidence>
<evidence type="ECO:0000313" key="2">
    <source>
        <dbReference type="Proteomes" id="UP001379533"/>
    </source>
</evidence>
<protein>
    <submittedName>
        <fullName evidence="1">Uncharacterized protein</fullName>
    </submittedName>
</protein>
<dbReference type="RefSeq" id="WP_394841934.1">
    <property type="nucleotide sequence ID" value="NZ_CP089982.1"/>
</dbReference>
<proteinExistence type="predicted"/>
<accession>A0ABZ2K3E9</accession>
<organism evidence="1 2">
    <name type="scientific">Pendulispora brunnea</name>
    <dbReference type="NCBI Taxonomy" id="2905690"/>
    <lineage>
        <taxon>Bacteria</taxon>
        <taxon>Pseudomonadati</taxon>
        <taxon>Myxococcota</taxon>
        <taxon>Myxococcia</taxon>
        <taxon>Myxococcales</taxon>
        <taxon>Sorangiineae</taxon>
        <taxon>Pendulisporaceae</taxon>
        <taxon>Pendulispora</taxon>
    </lineage>
</organism>
<sequence length="190" mass="21436">MSRPNMQAARAAYESLYEGTRIETIIRHAASSLELVPALHAIESPHGAIAQAAGVSPEDLVAWWRLGIVVLLYPYARHRTDGTFNFGRHVHRHAPRAERYLDVLVTQKVPERGTFVRLLRTILIRTRRQHAPVDWCLLGEDIVTWNAVTANAWRQGWDSHEDDDECPASGFRLALGAVQDEPARKRSNTS</sequence>
<gene>
    <name evidence="1" type="ORF">LZC95_33270</name>
</gene>
<dbReference type="Proteomes" id="UP001379533">
    <property type="component" value="Chromosome"/>
</dbReference>
<dbReference type="EMBL" id="CP089982">
    <property type="protein sequence ID" value="WXA91314.1"/>
    <property type="molecule type" value="Genomic_DNA"/>
</dbReference>
<reference evidence="1 2" key="1">
    <citation type="submission" date="2021-12" db="EMBL/GenBank/DDBJ databases">
        <title>Discovery of the Pendulisporaceae a myxobacterial family with distinct sporulation behavior and unique specialized metabolism.</title>
        <authorList>
            <person name="Garcia R."/>
            <person name="Popoff A."/>
            <person name="Bader C.D."/>
            <person name="Loehr J."/>
            <person name="Walesch S."/>
            <person name="Walt C."/>
            <person name="Boldt J."/>
            <person name="Bunk B."/>
            <person name="Haeckl F.J.F.P.J."/>
            <person name="Gunesch A.P."/>
            <person name="Birkelbach J."/>
            <person name="Nuebel U."/>
            <person name="Pietschmann T."/>
            <person name="Bach T."/>
            <person name="Mueller R."/>
        </authorList>
    </citation>
    <scope>NUCLEOTIDE SEQUENCE [LARGE SCALE GENOMIC DNA]</scope>
    <source>
        <strain evidence="1 2">MSr12523</strain>
    </source>
</reference>
<keyword evidence="2" id="KW-1185">Reference proteome</keyword>